<dbReference type="Gene3D" id="3.40.5.90">
    <property type="entry name" value="CDGSH iron-sulfur domain, mitoNEET-type"/>
    <property type="match status" value="2"/>
</dbReference>
<dbReference type="SMART" id="SM00704">
    <property type="entry name" value="ZnF_CDGSH"/>
    <property type="match status" value="2"/>
</dbReference>
<gene>
    <name evidence="8" type="primary">LOC105361257</name>
</gene>
<accession>A0AAJ6YEN5</accession>
<dbReference type="GO" id="GO:0046872">
    <property type="term" value="F:metal ion binding"/>
    <property type="evidence" value="ECO:0007669"/>
    <property type="project" value="UniProtKB-KW"/>
</dbReference>
<protein>
    <submittedName>
        <fullName evidence="8">CDGSH iron-sulfur domain-containing protein 3, mitochondrial</fullName>
    </submittedName>
</protein>
<evidence type="ECO:0000256" key="2">
    <source>
        <dbReference type="ARBA" id="ARBA00022723"/>
    </source>
</evidence>
<reference evidence="8" key="1">
    <citation type="submission" date="2025-08" db="UniProtKB">
        <authorList>
            <consortium name="RefSeq"/>
        </authorList>
    </citation>
    <scope>IDENTIFICATION</scope>
</reference>
<organism evidence="7 8">
    <name type="scientific">Ceratosolen solmsi marchali</name>
    <dbReference type="NCBI Taxonomy" id="326594"/>
    <lineage>
        <taxon>Eukaryota</taxon>
        <taxon>Metazoa</taxon>
        <taxon>Ecdysozoa</taxon>
        <taxon>Arthropoda</taxon>
        <taxon>Hexapoda</taxon>
        <taxon>Insecta</taxon>
        <taxon>Pterygota</taxon>
        <taxon>Neoptera</taxon>
        <taxon>Endopterygota</taxon>
        <taxon>Hymenoptera</taxon>
        <taxon>Apocrita</taxon>
        <taxon>Proctotrupomorpha</taxon>
        <taxon>Chalcidoidea</taxon>
        <taxon>Agaonidae</taxon>
        <taxon>Agaoninae</taxon>
        <taxon>Ceratosolen</taxon>
    </lineage>
</organism>
<evidence type="ECO:0000259" key="6">
    <source>
        <dbReference type="SMART" id="SM00704"/>
    </source>
</evidence>
<comment type="cofactor">
    <cofactor evidence="5">
        <name>[2Fe-2S] cluster</name>
        <dbReference type="ChEBI" id="CHEBI:190135"/>
    </cofactor>
</comment>
<evidence type="ECO:0000256" key="4">
    <source>
        <dbReference type="ARBA" id="ARBA00023014"/>
    </source>
</evidence>
<dbReference type="PANTHER" id="PTHR46491:SF3">
    <property type="entry name" value="CDGSH IRON-SULFUR DOMAIN-CONTAINING PROTEIN 3, MITOCHONDRIAL"/>
    <property type="match status" value="1"/>
</dbReference>
<keyword evidence="3" id="KW-0408">Iron</keyword>
<proteinExistence type="predicted"/>
<keyword evidence="2" id="KW-0479">Metal-binding</keyword>
<dbReference type="InterPro" id="IPR042216">
    <property type="entry name" value="MitoNEET_CISD"/>
</dbReference>
<name>A0AAJ6YEN5_9HYME</name>
<evidence type="ECO:0000256" key="5">
    <source>
        <dbReference type="ARBA" id="ARBA00034078"/>
    </source>
</evidence>
<dbReference type="InterPro" id="IPR052950">
    <property type="entry name" value="CISD"/>
</dbReference>
<dbReference type="GeneID" id="105361257"/>
<evidence type="ECO:0000256" key="3">
    <source>
        <dbReference type="ARBA" id="ARBA00023004"/>
    </source>
</evidence>
<sequence>MNFKLTNKLVLSSLDFKKCRAIRLYATKQIENKRKTSKKAEDDEIEIPVNPLKKHYSSNYQVNGEIYDRKPFKMICEEGKIYNWCLCGQSKNQPFCDGTHNNIFLKVKIKPIKFTVKKTKEYWLCNCKQTLNRPFCDGTHKTLLEKKNEKH</sequence>
<dbReference type="PANTHER" id="PTHR46491">
    <property type="entry name" value="CDGSH IRON SULFUR DOMAIN PROTEIN HOMOLOG"/>
    <property type="match status" value="1"/>
</dbReference>
<keyword evidence="7" id="KW-1185">Reference proteome</keyword>
<evidence type="ECO:0000256" key="1">
    <source>
        <dbReference type="ARBA" id="ARBA00022714"/>
    </source>
</evidence>
<dbReference type="AlphaFoldDB" id="A0AAJ6YEN5"/>
<evidence type="ECO:0000313" key="8">
    <source>
        <dbReference type="RefSeq" id="XP_011496668.1"/>
    </source>
</evidence>
<dbReference type="RefSeq" id="XP_011496668.1">
    <property type="nucleotide sequence ID" value="XM_011498366.1"/>
</dbReference>
<feature type="domain" description="Iron-binding zinc finger CDGSH type" evidence="6">
    <location>
        <begin position="108"/>
        <end position="146"/>
    </location>
</feature>
<dbReference type="Proteomes" id="UP000695007">
    <property type="component" value="Unplaced"/>
</dbReference>
<keyword evidence="1" id="KW-0001">2Fe-2S</keyword>
<dbReference type="Pfam" id="PF09360">
    <property type="entry name" value="zf-CDGSH"/>
    <property type="match status" value="2"/>
</dbReference>
<dbReference type="GO" id="GO:0051537">
    <property type="term" value="F:2 iron, 2 sulfur cluster binding"/>
    <property type="evidence" value="ECO:0007669"/>
    <property type="project" value="UniProtKB-KW"/>
</dbReference>
<dbReference type="InterPro" id="IPR018967">
    <property type="entry name" value="FeS-contain_CDGSH-typ"/>
</dbReference>
<evidence type="ECO:0000313" key="7">
    <source>
        <dbReference type="Proteomes" id="UP000695007"/>
    </source>
</evidence>
<keyword evidence="4" id="KW-0411">Iron-sulfur</keyword>
<dbReference type="KEGG" id="csol:105361257"/>
<feature type="domain" description="Iron-binding zinc finger CDGSH type" evidence="6">
    <location>
        <begin position="69"/>
        <end position="106"/>
    </location>
</feature>
<dbReference type="GO" id="GO:0005739">
    <property type="term" value="C:mitochondrion"/>
    <property type="evidence" value="ECO:0007669"/>
    <property type="project" value="TreeGrafter"/>
</dbReference>